<dbReference type="PANTHER" id="PTHR44846:SF17">
    <property type="entry name" value="GNTR-FAMILY TRANSCRIPTIONAL REGULATOR"/>
    <property type="match status" value="1"/>
</dbReference>
<dbReference type="PROSITE" id="PS50949">
    <property type="entry name" value="HTH_GNTR"/>
    <property type="match status" value="1"/>
</dbReference>
<organism evidence="5 6">
    <name type="scientific">Neobacillus ginsengisoli</name>
    <dbReference type="NCBI Taxonomy" id="904295"/>
    <lineage>
        <taxon>Bacteria</taxon>
        <taxon>Bacillati</taxon>
        <taxon>Bacillota</taxon>
        <taxon>Bacilli</taxon>
        <taxon>Bacillales</taxon>
        <taxon>Bacillaceae</taxon>
        <taxon>Neobacillus</taxon>
    </lineage>
</organism>
<keyword evidence="1" id="KW-0805">Transcription regulation</keyword>
<reference evidence="5 6" key="1">
    <citation type="submission" date="2023-07" db="EMBL/GenBank/DDBJ databases">
        <title>Genomic Encyclopedia of Type Strains, Phase IV (KMG-IV): sequencing the most valuable type-strain genomes for metagenomic binning, comparative biology and taxonomic classification.</title>
        <authorList>
            <person name="Goeker M."/>
        </authorList>
    </citation>
    <scope>NUCLEOTIDE SEQUENCE [LARGE SCALE GENOMIC DNA]</scope>
    <source>
        <strain evidence="5 6">DSM 27594</strain>
    </source>
</reference>
<sequence length="156" mass="17984">MKSIKKVSLHEMIAEEIKKYINEHQFKRGNKLPSVGELTTILSGSRSSIREALRYLEGIDVLEVQNGKGIFVKDGDALKIEANILFNIHHLICFLFQDIAVSGNLSHMPIFLNRLCFREVVFHQLDKGLRNTVTYKGVIQFSRFIFTFSYLLIFSF</sequence>
<dbReference type="Proteomes" id="UP001224122">
    <property type="component" value="Unassembled WGS sequence"/>
</dbReference>
<dbReference type="GO" id="GO:0003677">
    <property type="term" value="F:DNA binding"/>
    <property type="evidence" value="ECO:0007669"/>
    <property type="project" value="UniProtKB-KW"/>
</dbReference>
<gene>
    <name evidence="5" type="ORF">J2S10_003439</name>
</gene>
<dbReference type="InterPro" id="IPR036388">
    <property type="entry name" value="WH-like_DNA-bd_sf"/>
</dbReference>
<evidence type="ECO:0000256" key="3">
    <source>
        <dbReference type="ARBA" id="ARBA00023163"/>
    </source>
</evidence>
<evidence type="ECO:0000256" key="2">
    <source>
        <dbReference type="ARBA" id="ARBA00023125"/>
    </source>
</evidence>
<evidence type="ECO:0000259" key="4">
    <source>
        <dbReference type="PROSITE" id="PS50949"/>
    </source>
</evidence>
<dbReference type="InterPro" id="IPR036390">
    <property type="entry name" value="WH_DNA-bd_sf"/>
</dbReference>
<dbReference type="InterPro" id="IPR050679">
    <property type="entry name" value="Bact_HTH_transcr_reg"/>
</dbReference>
<name>A0ABT9XXF7_9BACI</name>
<accession>A0ABT9XXF7</accession>
<dbReference type="RefSeq" id="WP_307409897.1">
    <property type="nucleotide sequence ID" value="NZ_JAUSTW010000005.1"/>
</dbReference>
<evidence type="ECO:0000313" key="6">
    <source>
        <dbReference type="Proteomes" id="UP001224122"/>
    </source>
</evidence>
<dbReference type="Gene3D" id="1.10.10.10">
    <property type="entry name" value="Winged helix-like DNA-binding domain superfamily/Winged helix DNA-binding domain"/>
    <property type="match status" value="1"/>
</dbReference>
<dbReference type="SUPFAM" id="SSF46785">
    <property type="entry name" value="Winged helix' DNA-binding domain"/>
    <property type="match status" value="1"/>
</dbReference>
<keyword evidence="3" id="KW-0804">Transcription</keyword>
<comment type="caution">
    <text evidence="5">The sequence shown here is derived from an EMBL/GenBank/DDBJ whole genome shotgun (WGS) entry which is preliminary data.</text>
</comment>
<proteinExistence type="predicted"/>
<dbReference type="SMART" id="SM00345">
    <property type="entry name" value="HTH_GNTR"/>
    <property type="match status" value="1"/>
</dbReference>
<feature type="domain" description="HTH gntR-type" evidence="4">
    <location>
        <begin position="7"/>
        <end position="75"/>
    </location>
</feature>
<evidence type="ECO:0000313" key="5">
    <source>
        <dbReference type="EMBL" id="MDQ0200256.1"/>
    </source>
</evidence>
<protein>
    <submittedName>
        <fullName evidence="5">DNA-binding transcriptional regulator YhcF (GntR family)</fullName>
    </submittedName>
</protein>
<dbReference type="Pfam" id="PF00392">
    <property type="entry name" value="GntR"/>
    <property type="match status" value="1"/>
</dbReference>
<dbReference type="PANTHER" id="PTHR44846">
    <property type="entry name" value="MANNOSYL-D-GLYCERATE TRANSPORT/METABOLISM SYSTEM REPRESSOR MNGR-RELATED"/>
    <property type="match status" value="1"/>
</dbReference>
<evidence type="ECO:0000256" key="1">
    <source>
        <dbReference type="ARBA" id="ARBA00023015"/>
    </source>
</evidence>
<keyword evidence="6" id="KW-1185">Reference proteome</keyword>
<dbReference type="CDD" id="cd07377">
    <property type="entry name" value="WHTH_GntR"/>
    <property type="match status" value="1"/>
</dbReference>
<dbReference type="EMBL" id="JAUSTW010000005">
    <property type="protein sequence ID" value="MDQ0200256.1"/>
    <property type="molecule type" value="Genomic_DNA"/>
</dbReference>
<keyword evidence="2 5" id="KW-0238">DNA-binding</keyword>
<dbReference type="InterPro" id="IPR000524">
    <property type="entry name" value="Tscrpt_reg_HTH_GntR"/>
</dbReference>